<dbReference type="Proteomes" id="UP001443914">
    <property type="component" value="Unassembled WGS sequence"/>
</dbReference>
<keyword evidence="3" id="KW-1185">Reference proteome</keyword>
<feature type="region of interest" description="Disordered" evidence="1">
    <location>
        <begin position="98"/>
        <end position="141"/>
    </location>
</feature>
<evidence type="ECO:0000313" key="3">
    <source>
        <dbReference type="Proteomes" id="UP001443914"/>
    </source>
</evidence>
<evidence type="ECO:0000313" key="2">
    <source>
        <dbReference type="EMBL" id="KAK9749648.1"/>
    </source>
</evidence>
<accession>A0AAW1MU25</accession>
<name>A0AAW1MU25_SAPOF</name>
<dbReference type="EMBL" id="JBDFQZ010000002">
    <property type="protein sequence ID" value="KAK9749648.1"/>
    <property type="molecule type" value="Genomic_DNA"/>
</dbReference>
<evidence type="ECO:0000256" key="1">
    <source>
        <dbReference type="SAM" id="MobiDB-lite"/>
    </source>
</evidence>
<sequence>MGLNTALYDNLRSNLLMDDDLSSLNRVYALVLREERHKAMTRIREEPANEIAMTARAGAGRGRGNSGQQEQQDYEPPRCNHCNKWYHTEENCWEKLGITGRGRGRGKRGGRGGRGGRGPSNNNQVVNATTTSEGESSKKEFTADEIEQLRSLLNAKGEGPVYEDGDWTG</sequence>
<dbReference type="AlphaFoldDB" id="A0AAW1MU25"/>
<reference evidence="2" key="1">
    <citation type="submission" date="2024-03" db="EMBL/GenBank/DDBJ databases">
        <title>WGS assembly of Saponaria officinalis var. Norfolk2.</title>
        <authorList>
            <person name="Jenkins J."/>
            <person name="Shu S."/>
            <person name="Grimwood J."/>
            <person name="Barry K."/>
            <person name="Goodstein D."/>
            <person name="Schmutz J."/>
            <person name="Leebens-Mack J."/>
            <person name="Osbourn A."/>
        </authorList>
    </citation>
    <scope>NUCLEOTIDE SEQUENCE [LARGE SCALE GENOMIC DNA]</scope>
    <source>
        <strain evidence="2">JIC</strain>
    </source>
</reference>
<proteinExistence type="predicted"/>
<feature type="compositionally biased region" description="Basic residues" evidence="1">
    <location>
        <begin position="102"/>
        <end position="111"/>
    </location>
</feature>
<protein>
    <submittedName>
        <fullName evidence="2">Uncharacterized protein</fullName>
    </submittedName>
</protein>
<comment type="caution">
    <text evidence="2">The sequence shown here is derived from an EMBL/GenBank/DDBJ whole genome shotgun (WGS) entry which is preliminary data.</text>
</comment>
<dbReference type="PANTHER" id="PTHR34222">
    <property type="entry name" value="GAG_PRE-INTEGRS DOMAIN-CONTAINING PROTEIN"/>
    <property type="match status" value="1"/>
</dbReference>
<organism evidence="2 3">
    <name type="scientific">Saponaria officinalis</name>
    <name type="common">Common soapwort</name>
    <name type="synonym">Lychnis saponaria</name>
    <dbReference type="NCBI Taxonomy" id="3572"/>
    <lineage>
        <taxon>Eukaryota</taxon>
        <taxon>Viridiplantae</taxon>
        <taxon>Streptophyta</taxon>
        <taxon>Embryophyta</taxon>
        <taxon>Tracheophyta</taxon>
        <taxon>Spermatophyta</taxon>
        <taxon>Magnoliopsida</taxon>
        <taxon>eudicotyledons</taxon>
        <taxon>Gunneridae</taxon>
        <taxon>Pentapetalae</taxon>
        <taxon>Caryophyllales</taxon>
        <taxon>Caryophyllaceae</taxon>
        <taxon>Caryophylleae</taxon>
        <taxon>Saponaria</taxon>
    </lineage>
</organism>
<dbReference type="PANTHER" id="PTHR34222:SF28">
    <property type="entry name" value="CCHC-TYPE DOMAIN-CONTAINING PROTEIN"/>
    <property type="match status" value="1"/>
</dbReference>
<gene>
    <name evidence="2" type="ORF">RND81_02G140900</name>
</gene>
<feature type="compositionally biased region" description="Polar residues" evidence="1">
    <location>
        <begin position="119"/>
        <end position="134"/>
    </location>
</feature>
<feature type="region of interest" description="Disordered" evidence="1">
    <location>
        <begin position="57"/>
        <end position="78"/>
    </location>
</feature>